<dbReference type="PANTHER" id="PTHR22753">
    <property type="entry name" value="TRANSMEMBRANE PROTEIN 68"/>
    <property type="match status" value="1"/>
</dbReference>
<dbReference type="EMBL" id="BKCJ011218671">
    <property type="protein sequence ID" value="GFD05486.1"/>
    <property type="molecule type" value="Genomic_DNA"/>
</dbReference>
<dbReference type="SUPFAM" id="SSF53474">
    <property type="entry name" value="alpha/beta-Hydrolases"/>
    <property type="match status" value="1"/>
</dbReference>
<dbReference type="PANTHER" id="PTHR22753:SF24">
    <property type="entry name" value="ESTERASE_LIPASE_THIOESTERASE FAMILY PROTEIN"/>
    <property type="match status" value="1"/>
</dbReference>
<dbReference type="GO" id="GO:0016746">
    <property type="term" value="F:acyltransferase activity"/>
    <property type="evidence" value="ECO:0007669"/>
    <property type="project" value="UniProtKB-KW"/>
</dbReference>
<keyword evidence="1" id="KW-0808">Transferase</keyword>
<reference evidence="1" key="1">
    <citation type="journal article" date="2019" name="Sci. Rep.">
        <title>Draft genome of Tanacetum cinerariifolium, the natural source of mosquito coil.</title>
        <authorList>
            <person name="Yamashiro T."/>
            <person name="Shiraishi A."/>
            <person name="Satake H."/>
            <person name="Nakayama K."/>
        </authorList>
    </citation>
    <scope>NUCLEOTIDE SEQUENCE</scope>
</reference>
<protein>
    <submittedName>
        <fullName evidence="1">Acyltransferase-like protein At1g54570, chloroplastic</fullName>
    </submittedName>
</protein>
<dbReference type="AlphaFoldDB" id="A0A699T922"/>
<comment type="caution">
    <text evidence="1">The sequence shown here is derived from an EMBL/GenBank/DDBJ whole genome shotgun (WGS) entry which is preliminary data.</text>
</comment>
<name>A0A699T922_TANCI</name>
<proteinExistence type="predicted"/>
<dbReference type="InterPro" id="IPR029058">
    <property type="entry name" value="AB_hydrolase_fold"/>
</dbReference>
<feature type="non-terminal residue" evidence="1">
    <location>
        <position position="1"/>
    </location>
</feature>
<sequence>LVKLIETTVKSEHYESPNKPIYLVGQSFGACLALAVAARNPKIDLILVLANSATSFNGSQLRPFIPMLEALSKELDGGLDYILSLTTGA</sequence>
<dbReference type="Gene3D" id="3.40.50.1820">
    <property type="entry name" value="alpha/beta hydrolase"/>
    <property type="match status" value="1"/>
</dbReference>
<evidence type="ECO:0000313" key="1">
    <source>
        <dbReference type="EMBL" id="GFD05486.1"/>
    </source>
</evidence>
<gene>
    <name evidence="1" type="ORF">Tci_877455</name>
</gene>
<keyword evidence="1" id="KW-0012">Acyltransferase</keyword>
<dbReference type="GO" id="GO:0016020">
    <property type="term" value="C:membrane"/>
    <property type="evidence" value="ECO:0007669"/>
    <property type="project" value="TreeGrafter"/>
</dbReference>
<accession>A0A699T922</accession>
<organism evidence="1">
    <name type="scientific">Tanacetum cinerariifolium</name>
    <name type="common">Dalmatian daisy</name>
    <name type="synonym">Chrysanthemum cinerariifolium</name>
    <dbReference type="NCBI Taxonomy" id="118510"/>
    <lineage>
        <taxon>Eukaryota</taxon>
        <taxon>Viridiplantae</taxon>
        <taxon>Streptophyta</taxon>
        <taxon>Embryophyta</taxon>
        <taxon>Tracheophyta</taxon>
        <taxon>Spermatophyta</taxon>
        <taxon>Magnoliopsida</taxon>
        <taxon>eudicotyledons</taxon>
        <taxon>Gunneridae</taxon>
        <taxon>Pentapetalae</taxon>
        <taxon>asterids</taxon>
        <taxon>campanulids</taxon>
        <taxon>Asterales</taxon>
        <taxon>Asteraceae</taxon>
        <taxon>Asteroideae</taxon>
        <taxon>Anthemideae</taxon>
        <taxon>Anthemidinae</taxon>
        <taxon>Tanacetum</taxon>
    </lineage>
</organism>